<dbReference type="GO" id="GO:0160082">
    <property type="term" value="F:hypoxia-inducible factor-proline dioxygenase activity"/>
    <property type="evidence" value="ECO:0007669"/>
    <property type="project" value="UniProtKB-EC"/>
</dbReference>
<keyword evidence="8" id="KW-0560">Oxidoreductase</keyword>
<sequence length="397" mass="44853">MSFNMADTGGRDYQQSQQLEKQICQLCGEMEKLMVCAGCHETWYCSREHQKKHWKEHKSVCSKAVKSTTSTECKQTTPESQGQLNENRFVSIDSTTQPLTLDQSPDHPSSSSSSLFGASSADFPLGPGYPSGASGIDDMGKLENTVDHVTDAKKPDQSIIMSQQRKRHIAEYVIKCLKQYGICVFDNFLGVQKGNEIFGEVKHLHSIGAFKDGQVVSESVPRPTQTIRGDKIAWVAGHEPGCQNIGYLVENIDSIIMLCNERRALDTYHVNGRTKAMVACYPGHATRYVRHVDNPNQDGRCVTCIYYLNKNWNVQKSGGLLRIFPQGESKVIADIEPIFDRLLFFWSDRRNPHEVQPAYSTRYAITVWYFDDKQRAAAKERYMQQVLQQSSKQSSKT</sequence>
<evidence type="ECO:0000256" key="6">
    <source>
        <dbReference type="ARBA" id="ARBA00022896"/>
    </source>
</evidence>
<dbReference type="GO" id="GO:0005634">
    <property type="term" value="C:nucleus"/>
    <property type="evidence" value="ECO:0007669"/>
    <property type="project" value="UniProtKB-SubCell"/>
</dbReference>
<dbReference type="EMBL" id="CAIIXF020000008">
    <property type="protein sequence ID" value="CAH1791758.1"/>
    <property type="molecule type" value="Genomic_DNA"/>
</dbReference>
<evidence type="ECO:0000313" key="14">
    <source>
        <dbReference type="EMBL" id="CAH1791758.1"/>
    </source>
</evidence>
<dbReference type="EC" id="1.14.11.29" evidence="11"/>
<dbReference type="GO" id="GO:0031418">
    <property type="term" value="F:L-ascorbic acid binding"/>
    <property type="evidence" value="ECO:0007669"/>
    <property type="project" value="UniProtKB-KW"/>
</dbReference>
<dbReference type="InterPro" id="IPR006620">
    <property type="entry name" value="Pro_4_hyd_alph"/>
</dbReference>
<name>A0A8J1U4U2_OWEFU</name>
<dbReference type="FunFam" id="2.60.120.620:FF:000005">
    <property type="entry name" value="Egl nine homolog 1"/>
    <property type="match status" value="1"/>
</dbReference>
<keyword evidence="10" id="KW-0539">Nucleus</keyword>
<dbReference type="InterPro" id="IPR005123">
    <property type="entry name" value="Oxoglu/Fe-dep_dioxygenase_dom"/>
</dbReference>
<evidence type="ECO:0000256" key="1">
    <source>
        <dbReference type="ARBA" id="ARBA00001961"/>
    </source>
</evidence>
<protein>
    <recommendedName>
        <fullName evidence="11">hypoxia-inducible factor-proline dioxygenase</fullName>
        <ecNumber evidence="11">1.14.11.29</ecNumber>
    </recommendedName>
</protein>
<evidence type="ECO:0000256" key="11">
    <source>
        <dbReference type="ARBA" id="ARBA00039004"/>
    </source>
</evidence>
<comment type="catalytic activity">
    <reaction evidence="12">
        <text>L-prolyl-[hypoxia-inducible factor alpha subunit] + 2-oxoglutarate + O2 = trans-4-hydroxy-L-prolyl-[hypoxia-inducible factor alpha subunit] + succinate + CO2</text>
        <dbReference type="Rhea" id="RHEA:48400"/>
        <dbReference type="Rhea" id="RHEA-COMP:12093"/>
        <dbReference type="Rhea" id="RHEA-COMP:12094"/>
        <dbReference type="ChEBI" id="CHEBI:15379"/>
        <dbReference type="ChEBI" id="CHEBI:16526"/>
        <dbReference type="ChEBI" id="CHEBI:16810"/>
        <dbReference type="ChEBI" id="CHEBI:30031"/>
        <dbReference type="ChEBI" id="CHEBI:50342"/>
        <dbReference type="ChEBI" id="CHEBI:61965"/>
        <dbReference type="EC" id="1.14.11.29"/>
    </reaction>
</comment>
<dbReference type="PROSITE" id="PS50865">
    <property type="entry name" value="ZF_MYND_2"/>
    <property type="match status" value="1"/>
</dbReference>
<dbReference type="InterPro" id="IPR044862">
    <property type="entry name" value="Pro_4_hyd_alph_FE2OG_OXY"/>
</dbReference>
<keyword evidence="3" id="KW-0479">Metal-binding</keyword>
<keyword evidence="5" id="KW-0862">Zinc</keyword>
<evidence type="ECO:0000256" key="13">
    <source>
        <dbReference type="SAM" id="MobiDB-lite"/>
    </source>
</evidence>
<comment type="caution">
    <text evidence="14">The sequence shown here is derived from an EMBL/GenBank/DDBJ whole genome shotgun (WGS) entry which is preliminary data.</text>
</comment>
<organism evidence="14 15">
    <name type="scientific">Owenia fusiformis</name>
    <name type="common">Polychaete worm</name>
    <dbReference type="NCBI Taxonomy" id="6347"/>
    <lineage>
        <taxon>Eukaryota</taxon>
        <taxon>Metazoa</taxon>
        <taxon>Spiralia</taxon>
        <taxon>Lophotrochozoa</taxon>
        <taxon>Annelida</taxon>
        <taxon>Polychaeta</taxon>
        <taxon>Sedentaria</taxon>
        <taxon>Canalipalpata</taxon>
        <taxon>Sabellida</taxon>
        <taxon>Oweniida</taxon>
        <taxon>Oweniidae</taxon>
        <taxon>Owenia</taxon>
    </lineage>
</organism>
<dbReference type="PROSITE" id="PS01360">
    <property type="entry name" value="ZF_MYND_1"/>
    <property type="match status" value="1"/>
</dbReference>
<evidence type="ECO:0000256" key="7">
    <source>
        <dbReference type="ARBA" id="ARBA00022964"/>
    </source>
</evidence>
<dbReference type="Pfam" id="PF01753">
    <property type="entry name" value="zf-MYND"/>
    <property type="match status" value="1"/>
</dbReference>
<dbReference type="GO" id="GO:0008270">
    <property type="term" value="F:zinc ion binding"/>
    <property type="evidence" value="ECO:0007669"/>
    <property type="project" value="UniProtKB-KW"/>
</dbReference>
<feature type="region of interest" description="Disordered" evidence="13">
    <location>
        <begin position="97"/>
        <end position="117"/>
    </location>
</feature>
<comment type="cofactor">
    <cofactor evidence="1">
        <name>L-ascorbate</name>
        <dbReference type="ChEBI" id="CHEBI:38290"/>
    </cofactor>
</comment>
<dbReference type="GO" id="GO:0008198">
    <property type="term" value="F:ferrous iron binding"/>
    <property type="evidence" value="ECO:0007669"/>
    <property type="project" value="TreeGrafter"/>
</dbReference>
<dbReference type="InterPro" id="IPR051559">
    <property type="entry name" value="HIF_prolyl_hydroxylases"/>
</dbReference>
<accession>A0A8J1U4U2</accession>
<dbReference type="SMART" id="SM00702">
    <property type="entry name" value="P4Hc"/>
    <property type="match status" value="1"/>
</dbReference>
<gene>
    <name evidence="14" type="ORF">OFUS_LOCUS16810</name>
</gene>
<dbReference type="PANTHER" id="PTHR12907">
    <property type="entry name" value="EGL NINE HOMOLOG-RELATED"/>
    <property type="match status" value="1"/>
</dbReference>
<evidence type="ECO:0000256" key="9">
    <source>
        <dbReference type="ARBA" id="ARBA00023004"/>
    </source>
</evidence>
<dbReference type="SUPFAM" id="SSF144232">
    <property type="entry name" value="HIT/MYND zinc finger-like"/>
    <property type="match status" value="1"/>
</dbReference>
<dbReference type="Proteomes" id="UP000749559">
    <property type="component" value="Unassembled WGS sequence"/>
</dbReference>
<evidence type="ECO:0000256" key="12">
    <source>
        <dbReference type="ARBA" id="ARBA00049134"/>
    </source>
</evidence>
<dbReference type="AlphaFoldDB" id="A0A8J1U4U2"/>
<evidence type="ECO:0000256" key="2">
    <source>
        <dbReference type="ARBA" id="ARBA00004123"/>
    </source>
</evidence>
<evidence type="ECO:0000256" key="3">
    <source>
        <dbReference type="ARBA" id="ARBA00022723"/>
    </source>
</evidence>
<keyword evidence="6" id="KW-0847">Vitamin C</keyword>
<dbReference type="InterPro" id="IPR002893">
    <property type="entry name" value="Znf_MYND"/>
</dbReference>
<proteinExistence type="predicted"/>
<dbReference type="OrthoDB" id="76265at2759"/>
<keyword evidence="9" id="KW-0408">Iron</keyword>
<evidence type="ECO:0000256" key="8">
    <source>
        <dbReference type="ARBA" id="ARBA00023002"/>
    </source>
</evidence>
<feature type="compositionally biased region" description="Low complexity" evidence="13">
    <location>
        <begin position="106"/>
        <end position="117"/>
    </location>
</feature>
<reference evidence="14" key="1">
    <citation type="submission" date="2022-03" db="EMBL/GenBank/DDBJ databases">
        <authorList>
            <person name="Martin C."/>
        </authorList>
    </citation>
    <scope>NUCLEOTIDE SEQUENCE</scope>
</reference>
<evidence type="ECO:0000256" key="4">
    <source>
        <dbReference type="ARBA" id="ARBA00022771"/>
    </source>
</evidence>
<dbReference type="Pfam" id="PF13640">
    <property type="entry name" value="2OG-FeII_Oxy_3"/>
    <property type="match status" value="1"/>
</dbReference>
<keyword evidence="15" id="KW-1185">Reference proteome</keyword>
<dbReference type="Gene3D" id="6.10.140.2220">
    <property type="match status" value="1"/>
</dbReference>
<evidence type="ECO:0000313" key="15">
    <source>
        <dbReference type="Proteomes" id="UP000749559"/>
    </source>
</evidence>
<keyword evidence="7" id="KW-0223">Dioxygenase</keyword>
<dbReference type="Gene3D" id="2.60.120.620">
    <property type="entry name" value="q2cbj1_9rhob like domain"/>
    <property type="match status" value="1"/>
</dbReference>
<dbReference type="PANTHER" id="PTHR12907:SF26">
    <property type="entry name" value="HIF PROLYL HYDROXYLASE, ISOFORM C"/>
    <property type="match status" value="1"/>
</dbReference>
<keyword evidence="4" id="KW-0863">Zinc-finger</keyword>
<comment type="subcellular location">
    <subcellularLocation>
        <location evidence="2">Nucleus</location>
    </subcellularLocation>
</comment>
<dbReference type="PROSITE" id="PS51471">
    <property type="entry name" value="FE2OG_OXY"/>
    <property type="match status" value="1"/>
</dbReference>
<evidence type="ECO:0000256" key="10">
    <source>
        <dbReference type="ARBA" id="ARBA00023242"/>
    </source>
</evidence>
<dbReference type="GO" id="GO:0071456">
    <property type="term" value="P:cellular response to hypoxia"/>
    <property type="evidence" value="ECO:0007669"/>
    <property type="project" value="TreeGrafter"/>
</dbReference>
<evidence type="ECO:0000256" key="5">
    <source>
        <dbReference type="ARBA" id="ARBA00022833"/>
    </source>
</evidence>